<feature type="transmembrane region" description="Helical" evidence="7">
    <location>
        <begin position="125"/>
        <end position="144"/>
    </location>
</feature>
<dbReference type="InterPro" id="IPR035906">
    <property type="entry name" value="MetI-like_sf"/>
</dbReference>
<dbReference type="InterPro" id="IPR051393">
    <property type="entry name" value="ABC_transporter_permease"/>
</dbReference>
<evidence type="ECO:0000313" key="10">
    <source>
        <dbReference type="Proteomes" id="UP000029096"/>
    </source>
</evidence>
<evidence type="ECO:0000259" key="8">
    <source>
        <dbReference type="PROSITE" id="PS50928"/>
    </source>
</evidence>
<evidence type="ECO:0000256" key="3">
    <source>
        <dbReference type="ARBA" id="ARBA00022475"/>
    </source>
</evidence>
<reference evidence="9 10" key="1">
    <citation type="submission" date="2014-03" db="EMBL/GenBank/DDBJ databases">
        <title>Genomics of Bifidobacteria.</title>
        <authorList>
            <person name="Ventura M."/>
            <person name="Milani C."/>
            <person name="Lugli G.A."/>
        </authorList>
    </citation>
    <scope>NUCLEOTIDE SEQUENCE [LARGE SCALE GENOMIC DNA]</scope>
    <source>
        <strain evidence="9 10">DSM 22767</strain>
    </source>
</reference>
<dbReference type="Proteomes" id="UP000029096">
    <property type="component" value="Unassembled WGS sequence"/>
</dbReference>
<evidence type="ECO:0000313" key="9">
    <source>
        <dbReference type="EMBL" id="KFI45155.1"/>
    </source>
</evidence>
<dbReference type="PROSITE" id="PS50928">
    <property type="entry name" value="ABC_TM1"/>
    <property type="match status" value="1"/>
</dbReference>
<proteinExistence type="inferred from homology"/>
<dbReference type="Gene3D" id="1.10.3720.10">
    <property type="entry name" value="MetI-like"/>
    <property type="match status" value="1"/>
</dbReference>
<comment type="subcellular location">
    <subcellularLocation>
        <location evidence="1 7">Cell membrane</location>
        <topology evidence="1 7">Multi-pass membrane protein</topology>
    </subcellularLocation>
</comment>
<evidence type="ECO:0000256" key="5">
    <source>
        <dbReference type="ARBA" id="ARBA00022989"/>
    </source>
</evidence>
<dbReference type="InterPro" id="IPR000515">
    <property type="entry name" value="MetI-like"/>
</dbReference>
<name>A0A086ZF55_9BIFI</name>
<evidence type="ECO:0000256" key="2">
    <source>
        <dbReference type="ARBA" id="ARBA00022448"/>
    </source>
</evidence>
<dbReference type="EMBL" id="JGYP01000004">
    <property type="protein sequence ID" value="KFI45155.1"/>
    <property type="molecule type" value="Genomic_DNA"/>
</dbReference>
<dbReference type="RefSeq" id="WP_033521544.1">
    <property type="nucleotide sequence ID" value="NZ_JDUS01000009.1"/>
</dbReference>
<dbReference type="GO" id="GO:0005886">
    <property type="term" value="C:plasma membrane"/>
    <property type="evidence" value="ECO:0007669"/>
    <property type="project" value="UniProtKB-SubCell"/>
</dbReference>
<evidence type="ECO:0000256" key="6">
    <source>
        <dbReference type="ARBA" id="ARBA00023136"/>
    </source>
</evidence>
<keyword evidence="3" id="KW-1003">Cell membrane</keyword>
<dbReference type="GO" id="GO:0055085">
    <property type="term" value="P:transmembrane transport"/>
    <property type="evidence" value="ECO:0007669"/>
    <property type="project" value="InterPro"/>
</dbReference>
<keyword evidence="2 7" id="KW-0813">Transport</keyword>
<evidence type="ECO:0000256" key="4">
    <source>
        <dbReference type="ARBA" id="ARBA00022692"/>
    </source>
</evidence>
<feature type="domain" description="ABC transmembrane type-1" evidence="8">
    <location>
        <begin position="80"/>
        <end position="304"/>
    </location>
</feature>
<evidence type="ECO:0000256" key="1">
    <source>
        <dbReference type="ARBA" id="ARBA00004651"/>
    </source>
</evidence>
<organism evidence="9 10">
    <name type="scientific">Bifidobacterium bohemicum DSM 22767</name>
    <dbReference type="NCBI Taxonomy" id="1437606"/>
    <lineage>
        <taxon>Bacteria</taxon>
        <taxon>Bacillati</taxon>
        <taxon>Actinomycetota</taxon>
        <taxon>Actinomycetes</taxon>
        <taxon>Bifidobacteriales</taxon>
        <taxon>Bifidobacteriaceae</taxon>
        <taxon>Bifidobacterium</taxon>
    </lineage>
</organism>
<dbReference type="CDD" id="cd06261">
    <property type="entry name" value="TM_PBP2"/>
    <property type="match status" value="1"/>
</dbReference>
<feature type="transmembrane region" description="Helical" evidence="7">
    <location>
        <begin position="23"/>
        <end position="44"/>
    </location>
</feature>
<feature type="transmembrane region" description="Helical" evidence="7">
    <location>
        <begin position="220"/>
        <end position="244"/>
    </location>
</feature>
<evidence type="ECO:0000256" key="7">
    <source>
        <dbReference type="RuleBase" id="RU363032"/>
    </source>
</evidence>
<feature type="transmembrane region" description="Helical" evidence="7">
    <location>
        <begin position="279"/>
        <end position="303"/>
    </location>
</feature>
<keyword evidence="4 7" id="KW-0812">Transmembrane</keyword>
<feature type="transmembrane region" description="Helical" evidence="7">
    <location>
        <begin position="84"/>
        <end position="105"/>
    </location>
</feature>
<gene>
    <name evidence="9" type="ORF">BBOH_1417</name>
</gene>
<protein>
    <submittedName>
        <fullName evidence="9">Sugar ABC transporter permease</fullName>
    </submittedName>
</protein>
<comment type="similarity">
    <text evidence="7">Belongs to the binding-protein-dependent transport system permease family.</text>
</comment>
<dbReference type="OrthoDB" id="3238099at2"/>
<dbReference type="STRING" id="1437606.BBOH_1417"/>
<keyword evidence="6 7" id="KW-0472">Membrane</keyword>
<sequence>MSLHSKTRGAALSRLPGNKPSRFVPYLIPGVLSLAVVIIVPAIWNVYLSFTRWRGVGPVRFIGAANWRRLFRDEMFWKSFENSFWIIVAIVIIPTVLGLFISSLLTDVIQKKFGSKVASFLRALYYLPQLLPVAVASIIMGWIFRPDDGAFNALLHAMGLGVLQGNWLGNPKTALPVLMFILIWIQLGYPVVIFMSGLQRVDPELYEAVGLDGANWWQKFYVVTLPSIMPELLVVILTATIGALKTFGPVYLLTKGGPGTTTIVPSYYSYNQFFQVQQVGYGAAISTALTVVIIIFSVVFTIIQGHVEKNMD</sequence>
<keyword evidence="10" id="KW-1185">Reference proteome</keyword>
<dbReference type="PANTHER" id="PTHR30193:SF37">
    <property type="entry name" value="INNER MEMBRANE ABC TRANSPORTER PERMEASE PROTEIN YCJO"/>
    <property type="match status" value="1"/>
</dbReference>
<comment type="caution">
    <text evidence="9">The sequence shown here is derived from an EMBL/GenBank/DDBJ whole genome shotgun (WGS) entry which is preliminary data.</text>
</comment>
<dbReference type="PANTHER" id="PTHR30193">
    <property type="entry name" value="ABC TRANSPORTER PERMEASE PROTEIN"/>
    <property type="match status" value="1"/>
</dbReference>
<dbReference type="SUPFAM" id="SSF161098">
    <property type="entry name" value="MetI-like"/>
    <property type="match status" value="1"/>
</dbReference>
<accession>A0A086ZF55</accession>
<feature type="transmembrane region" description="Helical" evidence="7">
    <location>
        <begin position="175"/>
        <end position="195"/>
    </location>
</feature>
<dbReference type="eggNOG" id="COG1175">
    <property type="taxonomic scope" value="Bacteria"/>
</dbReference>
<dbReference type="Pfam" id="PF00528">
    <property type="entry name" value="BPD_transp_1"/>
    <property type="match status" value="1"/>
</dbReference>
<keyword evidence="5 7" id="KW-1133">Transmembrane helix</keyword>
<dbReference type="AlphaFoldDB" id="A0A086ZF55"/>